<keyword evidence="3" id="KW-1185">Reference proteome</keyword>
<protein>
    <submittedName>
        <fullName evidence="2">(salmon louse) hypothetical protein</fullName>
    </submittedName>
</protein>
<reference evidence="2" key="1">
    <citation type="submission" date="2021-02" db="EMBL/GenBank/DDBJ databases">
        <authorList>
            <person name="Bekaert M."/>
        </authorList>
    </citation>
    <scope>NUCLEOTIDE SEQUENCE</scope>
    <source>
        <strain evidence="2">IoA-00</strain>
    </source>
</reference>
<organism evidence="2 3">
    <name type="scientific">Lepeophtheirus salmonis</name>
    <name type="common">Salmon louse</name>
    <name type="synonym">Caligus salmonis</name>
    <dbReference type="NCBI Taxonomy" id="72036"/>
    <lineage>
        <taxon>Eukaryota</taxon>
        <taxon>Metazoa</taxon>
        <taxon>Ecdysozoa</taxon>
        <taxon>Arthropoda</taxon>
        <taxon>Crustacea</taxon>
        <taxon>Multicrustacea</taxon>
        <taxon>Hexanauplia</taxon>
        <taxon>Copepoda</taxon>
        <taxon>Siphonostomatoida</taxon>
        <taxon>Caligidae</taxon>
        <taxon>Lepeophtheirus</taxon>
    </lineage>
</organism>
<dbReference type="EMBL" id="HG994585">
    <property type="protein sequence ID" value="CAF2967531.1"/>
    <property type="molecule type" value="Genomic_DNA"/>
</dbReference>
<accession>A0A7R8HA69</accession>
<feature type="region of interest" description="Disordered" evidence="1">
    <location>
        <begin position="34"/>
        <end position="74"/>
    </location>
</feature>
<evidence type="ECO:0000313" key="3">
    <source>
        <dbReference type="Proteomes" id="UP000675881"/>
    </source>
</evidence>
<sequence length="118" mass="13041">MIICSEEKEGILLLLFLCSAVSIGKKMLLRIHKIGRNPSSPTPTSRGGQTPRTTPSFGREISTSPSTSFNKTPYKLDSTGIVLYGYNSSLQSQLTTAICIRRNTKYKIITLFLHPSSF</sequence>
<evidence type="ECO:0000256" key="1">
    <source>
        <dbReference type="SAM" id="MobiDB-lite"/>
    </source>
</evidence>
<dbReference type="AlphaFoldDB" id="A0A7R8HA69"/>
<proteinExistence type="predicted"/>
<dbReference type="Proteomes" id="UP000675881">
    <property type="component" value="Chromosome 6"/>
</dbReference>
<name>A0A7R8HA69_LEPSM</name>
<feature type="compositionally biased region" description="Polar residues" evidence="1">
    <location>
        <begin position="37"/>
        <end position="71"/>
    </location>
</feature>
<gene>
    <name evidence="2" type="ORF">LSAA_11078</name>
</gene>
<evidence type="ECO:0000313" key="2">
    <source>
        <dbReference type="EMBL" id="CAF2967531.1"/>
    </source>
</evidence>